<dbReference type="Gene3D" id="3.40.960.10">
    <property type="entry name" value="VSR Endonuclease"/>
    <property type="match status" value="1"/>
</dbReference>
<name>A0A366IH01_9MICO</name>
<accession>A0A366IH01</accession>
<reference evidence="1 2" key="1">
    <citation type="submission" date="2018-06" db="EMBL/GenBank/DDBJ databases">
        <title>Freshwater and sediment microbial communities from various areas in North America, analyzing microbe dynamics in response to fracking.</title>
        <authorList>
            <person name="Lamendella R."/>
        </authorList>
    </citation>
    <scope>NUCLEOTIDE SEQUENCE [LARGE SCALE GENOMIC DNA]</scope>
    <source>
        <strain evidence="1 2">3b_TX</strain>
    </source>
</reference>
<dbReference type="AlphaFoldDB" id="A0A366IH01"/>
<sequence>MYRVITTAELLRSGVSKREIARAVKCCLRRVARGRHVSMGVCSDEAHLVIWQAVQEKYAEALPEFGNSRDREERIKVLIRARAEKIAQAIMASELDERHETFSHLSAAVIHGLPVVDRPSERVEVYRATVPQKHRHLQVRHAKLPGRHVTVVGIYRVTTIERTLIDVALTHATTSAVAMLDHALHHGLTTVGELDSMVEDRREARGQARVRTALDLMDARRESPGESVVAVRFFEHGINGFVPQVEFRDRFGEVRVRVDFCHEASKTIVEFDGLEKYLMDLARTRVAIEDEKVRDAWLAARGYRVIHLVWRDLYSARAFEEIKRIVAERMQAAHAGPRLRP</sequence>
<keyword evidence="2" id="KW-1185">Reference proteome</keyword>
<evidence type="ECO:0008006" key="3">
    <source>
        <dbReference type="Google" id="ProtNLM"/>
    </source>
</evidence>
<comment type="caution">
    <text evidence="1">The sequence shown here is derived from an EMBL/GenBank/DDBJ whole genome shotgun (WGS) entry which is preliminary data.</text>
</comment>
<gene>
    <name evidence="1" type="ORF">DFO65_110107</name>
</gene>
<dbReference type="RefSeq" id="WP_113905027.1">
    <property type="nucleotide sequence ID" value="NZ_QNSB01000010.1"/>
</dbReference>
<proteinExistence type="predicted"/>
<dbReference type="InterPro" id="IPR011335">
    <property type="entry name" value="Restrct_endonuc-II-like"/>
</dbReference>
<dbReference type="Proteomes" id="UP000253509">
    <property type="component" value="Unassembled WGS sequence"/>
</dbReference>
<protein>
    <recommendedName>
        <fullName evidence="3">Very-short-patch-repair endonuclease</fullName>
    </recommendedName>
</protein>
<evidence type="ECO:0000313" key="2">
    <source>
        <dbReference type="Proteomes" id="UP000253509"/>
    </source>
</evidence>
<evidence type="ECO:0000313" key="1">
    <source>
        <dbReference type="EMBL" id="RBP69949.1"/>
    </source>
</evidence>
<dbReference type="SUPFAM" id="SSF52980">
    <property type="entry name" value="Restriction endonuclease-like"/>
    <property type="match status" value="1"/>
</dbReference>
<dbReference type="EMBL" id="QNSB01000010">
    <property type="protein sequence ID" value="RBP69949.1"/>
    <property type="molecule type" value="Genomic_DNA"/>
</dbReference>
<organism evidence="1 2">
    <name type="scientific">Brevibacterium celere</name>
    <dbReference type="NCBI Taxonomy" id="225845"/>
    <lineage>
        <taxon>Bacteria</taxon>
        <taxon>Bacillati</taxon>
        <taxon>Actinomycetota</taxon>
        <taxon>Actinomycetes</taxon>
        <taxon>Micrococcales</taxon>
        <taxon>Brevibacteriaceae</taxon>
        <taxon>Brevibacterium</taxon>
    </lineage>
</organism>